<evidence type="ECO:0000259" key="1">
    <source>
        <dbReference type="Pfam" id="PF04127"/>
    </source>
</evidence>
<dbReference type="Gene3D" id="3.40.50.10300">
    <property type="entry name" value="CoaB-like"/>
    <property type="match status" value="1"/>
</dbReference>
<dbReference type="RefSeq" id="WP_099326301.1">
    <property type="nucleotide sequence ID" value="NZ_LT934425.1"/>
</dbReference>
<dbReference type="OrthoDB" id="9802554at2"/>
<dbReference type="InterPro" id="IPR007085">
    <property type="entry name" value="DNA/pantothenate-metab_flavo_C"/>
</dbReference>
<dbReference type="GO" id="GO:0015937">
    <property type="term" value="P:coenzyme A biosynthetic process"/>
    <property type="evidence" value="ECO:0007669"/>
    <property type="project" value="UniProtKB-ARBA"/>
</dbReference>
<name>A0A6G7GUB4_KUEST</name>
<reference evidence="2 3" key="1">
    <citation type="submission" date="2020-02" db="EMBL/GenBank/DDBJ databases">
        <title>Newly sequenced genome of strain CSTR1 showed variability in Candidatus Kuenenia stuttgartiensis genomes.</title>
        <authorList>
            <person name="Ding C."/>
            <person name="Adrian L."/>
        </authorList>
    </citation>
    <scope>NUCLEOTIDE SEQUENCE [LARGE SCALE GENOMIC DNA]</scope>
    <source>
        <strain evidence="2 3">CSTR1</strain>
    </source>
</reference>
<dbReference type="Proteomes" id="UP000501926">
    <property type="component" value="Chromosome"/>
</dbReference>
<accession>A0A6G7GUB4</accession>
<sequence>MHPLCQIDTLPTLVEKTCFSQSFSENHLIANRSNFLKGRVKQMEDKKRLNILITSGPTRGYIDDVRYISNKSSGRLGAAIATEALKREADVTMAYGTGSIIPDVTCLGKETGNRLTLIEIETIQDLSKLFREGLQGKVFDAVVHAMAVLDYIPEQPVEGKVSSHSNEITIRFIKTPKIIKLIKELWPRLLLISFKLEAGIPHDELMKRAYASLLKNKADFVVANDQHEILGDKHPGYIINSHQELVATCNTKQDIAERLIDIIYSQTNLILEM</sequence>
<dbReference type="SUPFAM" id="SSF102645">
    <property type="entry name" value="CoaB-like"/>
    <property type="match status" value="1"/>
</dbReference>
<proteinExistence type="predicted"/>
<dbReference type="GO" id="GO:0004632">
    <property type="term" value="F:phosphopantothenate--cysteine ligase activity"/>
    <property type="evidence" value="ECO:0007669"/>
    <property type="project" value="UniProtKB-EC"/>
</dbReference>
<dbReference type="EC" id="6.3.2.5" evidence="2"/>
<evidence type="ECO:0000313" key="3">
    <source>
        <dbReference type="Proteomes" id="UP000501926"/>
    </source>
</evidence>
<gene>
    <name evidence="2" type="ORF">KsCSTR_37870</name>
</gene>
<dbReference type="InterPro" id="IPR035929">
    <property type="entry name" value="CoaB-like_sf"/>
</dbReference>
<evidence type="ECO:0000313" key="2">
    <source>
        <dbReference type="EMBL" id="QII13166.1"/>
    </source>
</evidence>
<keyword evidence="2" id="KW-0436">Ligase</keyword>
<feature type="domain" description="DNA/pantothenate metabolism flavoprotein C-terminal" evidence="1">
    <location>
        <begin position="49"/>
        <end position="264"/>
    </location>
</feature>
<organism evidence="2 3">
    <name type="scientific">Kuenenia stuttgartiensis</name>
    <dbReference type="NCBI Taxonomy" id="174633"/>
    <lineage>
        <taxon>Bacteria</taxon>
        <taxon>Pseudomonadati</taxon>
        <taxon>Planctomycetota</taxon>
        <taxon>Candidatus Brocadiia</taxon>
        <taxon>Candidatus Brocadiales</taxon>
        <taxon>Candidatus Brocadiaceae</taxon>
        <taxon>Candidatus Kuenenia</taxon>
    </lineage>
</organism>
<protein>
    <submittedName>
        <fullName evidence="2">Putative phosphopantothenate-cysteine ligase (CTP)</fullName>
        <ecNumber evidence="2">6.3.2.5</ecNumber>
    </submittedName>
</protein>
<dbReference type="EMBL" id="CP049055">
    <property type="protein sequence ID" value="QII13166.1"/>
    <property type="molecule type" value="Genomic_DNA"/>
</dbReference>
<dbReference type="Pfam" id="PF04127">
    <property type="entry name" value="DFP"/>
    <property type="match status" value="1"/>
</dbReference>
<dbReference type="AlphaFoldDB" id="A0A6G7GUB4"/>